<dbReference type="EMBL" id="PFBD01000012">
    <property type="protein sequence ID" value="PIR87271.1"/>
    <property type="molecule type" value="Genomic_DNA"/>
</dbReference>
<evidence type="ECO:0000313" key="2">
    <source>
        <dbReference type="Proteomes" id="UP000229526"/>
    </source>
</evidence>
<reference evidence="2" key="1">
    <citation type="submission" date="2017-09" db="EMBL/GenBank/DDBJ databases">
        <title>Depth-based differentiation of microbial function through sediment-hosted aquifers and enrichment of novel symbionts in the deep terrestrial subsurface.</title>
        <authorList>
            <person name="Probst A.J."/>
            <person name="Ladd B."/>
            <person name="Jarett J.K."/>
            <person name="Geller-Mcgrath D.E."/>
            <person name="Sieber C.M.K."/>
            <person name="Emerson J.B."/>
            <person name="Anantharaman K."/>
            <person name="Thomas B.C."/>
            <person name="Malmstrom R."/>
            <person name="Stieglmeier M."/>
            <person name="Klingl A."/>
            <person name="Woyke T."/>
            <person name="Ryan C.M."/>
            <person name="Banfield J.F."/>
        </authorList>
    </citation>
    <scope>NUCLEOTIDE SEQUENCE [LARGE SCALE GENOMIC DNA]</scope>
</reference>
<feature type="non-terminal residue" evidence="1">
    <location>
        <position position="1"/>
    </location>
</feature>
<protein>
    <submittedName>
        <fullName evidence="1">Glycosyl transferase</fullName>
    </submittedName>
</protein>
<dbReference type="AlphaFoldDB" id="A0A2H0ULK2"/>
<keyword evidence="1" id="KW-0808">Transferase</keyword>
<comment type="caution">
    <text evidence="1">The sequence shown here is derived from an EMBL/GenBank/DDBJ whole genome shotgun (WGS) entry which is preliminary data.</text>
</comment>
<name>A0A2H0ULK2_9BACT</name>
<dbReference type="GO" id="GO:0016740">
    <property type="term" value="F:transferase activity"/>
    <property type="evidence" value="ECO:0007669"/>
    <property type="project" value="UniProtKB-KW"/>
</dbReference>
<gene>
    <name evidence="1" type="ORF">COU11_01425</name>
</gene>
<organism evidence="1 2">
    <name type="scientific">Candidatus Harrisonbacteria bacterium CG10_big_fil_rev_8_21_14_0_10_49_15</name>
    <dbReference type="NCBI Taxonomy" id="1974587"/>
    <lineage>
        <taxon>Bacteria</taxon>
        <taxon>Candidatus Harrisoniibacteriota</taxon>
    </lineage>
</organism>
<dbReference type="Proteomes" id="UP000229526">
    <property type="component" value="Unassembled WGS sequence"/>
</dbReference>
<evidence type="ECO:0000313" key="1">
    <source>
        <dbReference type="EMBL" id="PIR87271.1"/>
    </source>
</evidence>
<sequence length="98" mass="11495">VYERFGYLREDMPLAGGYEFMLRVLEKEGVRSCYLSRIAVKMRGRKRLSALGRLLEMTRGNIQAYRAWRLNGLKISPLFILRKPFSKIKQIISKTRAI</sequence>
<proteinExistence type="predicted"/>
<accession>A0A2H0ULK2</accession>